<accession>A0A4C1VWJ2</accession>
<proteinExistence type="predicted"/>
<comment type="caution">
    <text evidence="1">The sequence shown here is derived from an EMBL/GenBank/DDBJ whole genome shotgun (WGS) entry which is preliminary data.</text>
</comment>
<organism evidence="1 2">
    <name type="scientific">Eumeta variegata</name>
    <name type="common">Bagworm moth</name>
    <name type="synonym">Eumeta japonica</name>
    <dbReference type="NCBI Taxonomy" id="151549"/>
    <lineage>
        <taxon>Eukaryota</taxon>
        <taxon>Metazoa</taxon>
        <taxon>Ecdysozoa</taxon>
        <taxon>Arthropoda</taxon>
        <taxon>Hexapoda</taxon>
        <taxon>Insecta</taxon>
        <taxon>Pterygota</taxon>
        <taxon>Neoptera</taxon>
        <taxon>Endopterygota</taxon>
        <taxon>Lepidoptera</taxon>
        <taxon>Glossata</taxon>
        <taxon>Ditrysia</taxon>
        <taxon>Tineoidea</taxon>
        <taxon>Psychidae</taxon>
        <taxon>Oiketicinae</taxon>
        <taxon>Eumeta</taxon>
    </lineage>
</organism>
<sequence length="77" mass="8608">MHHPYKNKSRLPAFRFPSSHNNQDATLFFGGNIVRKAGVYRKRSNLALRTYGVPSAAKLSLLVTTAHLQQLDGCLIL</sequence>
<gene>
    <name evidence="1" type="ORF">EVAR_26857_1</name>
</gene>
<name>A0A4C1VWJ2_EUMVA</name>
<dbReference type="EMBL" id="BGZK01000431">
    <property type="protein sequence ID" value="GBP43181.1"/>
    <property type="molecule type" value="Genomic_DNA"/>
</dbReference>
<evidence type="ECO:0000313" key="1">
    <source>
        <dbReference type="EMBL" id="GBP43181.1"/>
    </source>
</evidence>
<dbReference type="Proteomes" id="UP000299102">
    <property type="component" value="Unassembled WGS sequence"/>
</dbReference>
<keyword evidence="2" id="KW-1185">Reference proteome</keyword>
<dbReference type="AlphaFoldDB" id="A0A4C1VWJ2"/>
<evidence type="ECO:0000313" key="2">
    <source>
        <dbReference type="Proteomes" id="UP000299102"/>
    </source>
</evidence>
<protein>
    <submittedName>
        <fullName evidence="1">Uncharacterized protein</fullName>
    </submittedName>
</protein>
<reference evidence="1 2" key="1">
    <citation type="journal article" date="2019" name="Commun. Biol.">
        <title>The bagworm genome reveals a unique fibroin gene that provides high tensile strength.</title>
        <authorList>
            <person name="Kono N."/>
            <person name="Nakamura H."/>
            <person name="Ohtoshi R."/>
            <person name="Tomita M."/>
            <person name="Numata K."/>
            <person name="Arakawa K."/>
        </authorList>
    </citation>
    <scope>NUCLEOTIDE SEQUENCE [LARGE SCALE GENOMIC DNA]</scope>
</reference>